<accession>A0A0E9UAF8</accession>
<evidence type="ECO:0000313" key="1">
    <source>
        <dbReference type="EMBL" id="JAH61943.1"/>
    </source>
</evidence>
<proteinExistence type="predicted"/>
<name>A0A0E9UAF8_ANGAN</name>
<sequence length="38" mass="4222">MSPTNLQQCLTSLLDKNKCFLSLYTSCHSNAHALTVHT</sequence>
<protein>
    <submittedName>
        <fullName evidence="1">Uncharacterized protein</fullName>
    </submittedName>
</protein>
<dbReference type="EMBL" id="GBXM01046634">
    <property type="protein sequence ID" value="JAH61943.1"/>
    <property type="molecule type" value="Transcribed_RNA"/>
</dbReference>
<organism evidence="1">
    <name type="scientific">Anguilla anguilla</name>
    <name type="common">European freshwater eel</name>
    <name type="synonym">Muraena anguilla</name>
    <dbReference type="NCBI Taxonomy" id="7936"/>
    <lineage>
        <taxon>Eukaryota</taxon>
        <taxon>Metazoa</taxon>
        <taxon>Chordata</taxon>
        <taxon>Craniata</taxon>
        <taxon>Vertebrata</taxon>
        <taxon>Euteleostomi</taxon>
        <taxon>Actinopterygii</taxon>
        <taxon>Neopterygii</taxon>
        <taxon>Teleostei</taxon>
        <taxon>Anguilliformes</taxon>
        <taxon>Anguillidae</taxon>
        <taxon>Anguilla</taxon>
    </lineage>
</organism>
<reference evidence="1" key="1">
    <citation type="submission" date="2014-11" db="EMBL/GenBank/DDBJ databases">
        <authorList>
            <person name="Amaro Gonzalez C."/>
        </authorList>
    </citation>
    <scope>NUCLEOTIDE SEQUENCE</scope>
</reference>
<reference evidence="1" key="2">
    <citation type="journal article" date="2015" name="Fish Shellfish Immunol.">
        <title>Early steps in the European eel (Anguilla anguilla)-Vibrio vulnificus interaction in the gills: Role of the RtxA13 toxin.</title>
        <authorList>
            <person name="Callol A."/>
            <person name="Pajuelo D."/>
            <person name="Ebbesson L."/>
            <person name="Teles M."/>
            <person name="MacKenzie S."/>
            <person name="Amaro C."/>
        </authorList>
    </citation>
    <scope>NUCLEOTIDE SEQUENCE</scope>
</reference>
<dbReference type="AlphaFoldDB" id="A0A0E9UAF8"/>